<dbReference type="EMBL" id="BMDJ01000004">
    <property type="protein sequence ID" value="GGI25694.1"/>
    <property type="molecule type" value="Genomic_DNA"/>
</dbReference>
<protein>
    <submittedName>
        <fullName evidence="3">Uncharacterized protein</fullName>
    </submittedName>
</protein>
<accession>A0ABQ2BIA5</accession>
<comment type="caution">
    <text evidence="3">The sequence shown here is derived from an EMBL/GenBank/DDBJ whole genome shotgun (WGS) entry which is preliminary data.</text>
</comment>
<reference evidence="4" key="1">
    <citation type="journal article" date="2019" name="Int. J. Syst. Evol. Microbiol.">
        <title>The Global Catalogue of Microorganisms (GCM) 10K type strain sequencing project: providing services to taxonomists for standard genome sequencing and annotation.</title>
        <authorList>
            <consortium name="The Broad Institute Genomics Platform"/>
            <consortium name="The Broad Institute Genome Sequencing Center for Infectious Disease"/>
            <person name="Wu L."/>
            <person name="Ma J."/>
        </authorList>
    </citation>
    <scope>NUCLEOTIDE SEQUENCE [LARGE SCALE GENOMIC DNA]</scope>
    <source>
        <strain evidence="4">CCM 8939</strain>
    </source>
</reference>
<comment type="similarity">
    <text evidence="2">Belongs to the glycosyl hydrolase 88 family.</text>
</comment>
<evidence type="ECO:0000313" key="4">
    <source>
        <dbReference type="Proteomes" id="UP000645390"/>
    </source>
</evidence>
<evidence type="ECO:0000256" key="2">
    <source>
        <dbReference type="ARBA" id="ARBA00038358"/>
    </source>
</evidence>
<keyword evidence="4" id="KW-1185">Reference proteome</keyword>
<proteinExistence type="inferred from homology"/>
<dbReference type="SUPFAM" id="SSF48208">
    <property type="entry name" value="Six-hairpin glycosidases"/>
    <property type="match status" value="1"/>
</dbReference>
<dbReference type="InterPro" id="IPR052369">
    <property type="entry name" value="UG_Glycosaminoglycan_Hydrolase"/>
</dbReference>
<dbReference type="Gene3D" id="1.50.10.10">
    <property type="match status" value="1"/>
</dbReference>
<dbReference type="InterPro" id="IPR012341">
    <property type="entry name" value="6hp_glycosidase-like_sf"/>
</dbReference>
<keyword evidence="1" id="KW-0378">Hydrolase</keyword>
<evidence type="ECO:0000256" key="1">
    <source>
        <dbReference type="ARBA" id="ARBA00022801"/>
    </source>
</evidence>
<evidence type="ECO:0000313" key="3">
    <source>
        <dbReference type="EMBL" id="GGI25694.1"/>
    </source>
</evidence>
<dbReference type="PANTHER" id="PTHR36845">
    <property type="entry name" value="HYDROLASE, PUTATIVE (AFU_ORTHOLOGUE AFUA_7G05090)-RELATED"/>
    <property type="match status" value="1"/>
</dbReference>
<dbReference type="InterPro" id="IPR008928">
    <property type="entry name" value="6-hairpin_glycosidase_sf"/>
</dbReference>
<dbReference type="PANTHER" id="PTHR36845:SF1">
    <property type="entry name" value="HYDROLASE, PUTATIVE (AFU_ORTHOLOGUE AFUA_7G05090)-RELATED"/>
    <property type="match status" value="1"/>
</dbReference>
<name>A0ABQ2BIA5_9SPHI</name>
<gene>
    <name evidence="3" type="ORF">GCM10008119_18950</name>
</gene>
<dbReference type="RefSeq" id="WP_229746687.1">
    <property type="nucleotide sequence ID" value="NZ_BMDJ01000004.1"/>
</dbReference>
<organism evidence="3 4">
    <name type="scientific">Pedobacter mendelii</name>
    <dbReference type="NCBI Taxonomy" id="1908240"/>
    <lineage>
        <taxon>Bacteria</taxon>
        <taxon>Pseudomonadati</taxon>
        <taxon>Bacteroidota</taxon>
        <taxon>Sphingobacteriia</taxon>
        <taxon>Sphingobacteriales</taxon>
        <taxon>Sphingobacteriaceae</taxon>
        <taxon>Pedobacter</taxon>
    </lineage>
</organism>
<sequence>MPRTVENGQFKMVISKDWTSGFFRAELWYFYDYIRNKKWLSLAKKYTEDIKKEKFNRGTHDLGFMIYCMFGKWL</sequence>
<dbReference type="Proteomes" id="UP000645390">
    <property type="component" value="Unassembled WGS sequence"/>
</dbReference>